<dbReference type="InterPro" id="IPR019613">
    <property type="entry name" value="DUF4198"/>
</dbReference>
<keyword evidence="3" id="KW-1185">Reference proteome</keyword>
<dbReference type="EMBL" id="JAJKFW010000024">
    <property type="protein sequence ID" value="MCC9643335.1"/>
    <property type="molecule type" value="Genomic_DNA"/>
</dbReference>
<keyword evidence="1" id="KW-0732">Signal</keyword>
<dbReference type="Proteomes" id="UP001430306">
    <property type="component" value="Unassembled WGS sequence"/>
</dbReference>
<feature type="signal peptide" evidence="1">
    <location>
        <begin position="1"/>
        <end position="22"/>
    </location>
</feature>
<reference evidence="2" key="1">
    <citation type="submission" date="2021-11" db="EMBL/GenBank/DDBJ databases">
        <title>Genome sequence.</title>
        <authorList>
            <person name="Sun Q."/>
        </authorList>
    </citation>
    <scope>NUCLEOTIDE SEQUENCE</scope>
    <source>
        <strain evidence="2">JC740</strain>
    </source>
</reference>
<accession>A0ABS8NIG4</accession>
<comment type="caution">
    <text evidence="2">The sequence shown here is derived from an EMBL/GenBank/DDBJ whole genome shotgun (WGS) entry which is preliminary data.</text>
</comment>
<sequence>MLKTSFLAAFAFFCCLTLNVSAHDTWIQINSPIVRTGEVAHVDLRLGNHGNHHRDFKLAGLLTLDWTSMEWISPSGERADLKPDLYTSASAEKQGYWTTPVTLDEPGVHLFVQKLDRVMNHGKSIRSIRTSKAFVICSPTLDNISIDSHSHSTPAGLPFELVLHQCPVTDIEVGQPITITVLHNGEPLANALVAFIPEGETLTGDTDPDHEFTTGTDGTVSFTPSKATRYLIAAHHTAMDEKSTDYEFTSYATTIALQIPNRVFAQPAK</sequence>
<gene>
    <name evidence="2" type="ORF">LOC71_13705</name>
</gene>
<dbReference type="Pfam" id="PF10670">
    <property type="entry name" value="DUF4198"/>
    <property type="match status" value="1"/>
</dbReference>
<proteinExistence type="predicted"/>
<name>A0ABS8NIG4_9BACT</name>
<evidence type="ECO:0000313" key="3">
    <source>
        <dbReference type="Proteomes" id="UP001430306"/>
    </source>
</evidence>
<dbReference type="RefSeq" id="WP_230274291.1">
    <property type="nucleotide sequence ID" value="NZ_JAJKFW010000024.1"/>
</dbReference>
<evidence type="ECO:0000256" key="1">
    <source>
        <dbReference type="SAM" id="SignalP"/>
    </source>
</evidence>
<feature type="chain" id="PRO_5046784026" evidence="1">
    <location>
        <begin position="23"/>
        <end position="269"/>
    </location>
</feature>
<organism evidence="2 3">
    <name type="scientific">Rhodopirellula halodulae</name>
    <dbReference type="NCBI Taxonomy" id="2894198"/>
    <lineage>
        <taxon>Bacteria</taxon>
        <taxon>Pseudomonadati</taxon>
        <taxon>Planctomycetota</taxon>
        <taxon>Planctomycetia</taxon>
        <taxon>Pirellulales</taxon>
        <taxon>Pirellulaceae</taxon>
        <taxon>Rhodopirellula</taxon>
    </lineage>
</organism>
<evidence type="ECO:0000313" key="2">
    <source>
        <dbReference type="EMBL" id="MCC9643335.1"/>
    </source>
</evidence>
<protein>
    <submittedName>
        <fullName evidence="2">DUF4198 domain-containing protein</fullName>
    </submittedName>
</protein>